<organism evidence="1 2">
    <name type="scientific">Larkinella arboricola</name>
    <dbReference type="NCBI Taxonomy" id="643671"/>
    <lineage>
        <taxon>Bacteria</taxon>
        <taxon>Pseudomonadati</taxon>
        <taxon>Bacteroidota</taxon>
        <taxon>Cytophagia</taxon>
        <taxon>Cytophagales</taxon>
        <taxon>Spirosomataceae</taxon>
        <taxon>Larkinella</taxon>
    </lineage>
</organism>
<dbReference type="EMBL" id="QLMC01000004">
    <property type="protein sequence ID" value="RAJ95468.1"/>
    <property type="molecule type" value="Genomic_DNA"/>
</dbReference>
<name>A0A327WS65_LARAB</name>
<dbReference type="PROSITE" id="PS51257">
    <property type="entry name" value="PROKAR_LIPOPROTEIN"/>
    <property type="match status" value="1"/>
</dbReference>
<dbReference type="InterPro" id="IPR029058">
    <property type="entry name" value="AB_hydrolase_fold"/>
</dbReference>
<dbReference type="PANTHER" id="PTHR34853">
    <property type="match status" value="1"/>
</dbReference>
<dbReference type="Proteomes" id="UP000248790">
    <property type="component" value="Unassembled WGS sequence"/>
</dbReference>
<protein>
    <submittedName>
        <fullName evidence="1">Secretory lipase</fullName>
    </submittedName>
</protein>
<dbReference type="InterPro" id="IPR005152">
    <property type="entry name" value="Lipase_secreted"/>
</dbReference>
<reference evidence="1 2" key="1">
    <citation type="submission" date="2018-06" db="EMBL/GenBank/DDBJ databases">
        <title>Genomic Encyclopedia of Archaeal and Bacterial Type Strains, Phase II (KMG-II): from individual species to whole genera.</title>
        <authorList>
            <person name="Goeker M."/>
        </authorList>
    </citation>
    <scope>NUCLEOTIDE SEQUENCE [LARGE SCALE GENOMIC DNA]</scope>
    <source>
        <strain evidence="1 2">DSM 21851</strain>
    </source>
</reference>
<evidence type="ECO:0000313" key="2">
    <source>
        <dbReference type="Proteomes" id="UP000248790"/>
    </source>
</evidence>
<dbReference type="GO" id="GO:0004806">
    <property type="term" value="F:triacylglycerol lipase activity"/>
    <property type="evidence" value="ECO:0007669"/>
    <property type="project" value="InterPro"/>
</dbReference>
<dbReference type="OrthoDB" id="9798122at2"/>
<dbReference type="Gene3D" id="1.10.260.160">
    <property type="match status" value="1"/>
</dbReference>
<dbReference type="PANTHER" id="PTHR34853:SF1">
    <property type="entry name" value="LIPASE 5"/>
    <property type="match status" value="1"/>
</dbReference>
<proteinExistence type="predicted"/>
<keyword evidence="2" id="KW-1185">Reference proteome</keyword>
<dbReference type="PIRSF" id="PIRSF029171">
    <property type="entry name" value="Esterase_LipA"/>
    <property type="match status" value="1"/>
</dbReference>
<dbReference type="Gene3D" id="3.40.50.1820">
    <property type="entry name" value="alpha/beta hydrolase"/>
    <property type="match status" value="1"/>
</dbReference>
<dbReference type="AlphaFoldDB" id="A0A327WS65"/>
<dbReference type="Pfam" id="PF03583">
    <property type="entry name" value="LIP"/>
    <property type="match status" value="1"/>
</dbReference>
<comment type="caution">
    <text evidence="1">The sequence shown here is derived from an EMBL/GenBank/DDBJ whole genome shotgun (WGS) entry which is preliminary data.</text>
</comment>
<dbReference type="RefSeq" id="WP_111629278.1">
    <property type="nucleotide sequence ID" value="NZ_QLMC01000004.1"/>
</dbReference>
<dbReference type="SUPFAM" id="SSF53474">
    <property type="entry name" value="alpha/beta-Hydrolases"/>
    <property type="match status" value="1"/>
</dbReference>
<sequence>MALNRKEFLLSLLLSTTVFLSGCKNENGKDPDPEPDAYLVSSSEIRSLTNDQLVAQVGRQLPASIQALISKALVHDVKVYKLVYNTTLPDGTATKASGALIVPQTTTAVPMLSQQHATIQDDADAPSNFGPNSDAAFGGTLFASMGFILACPDYIGYGETKNLPHLYEHRESLATTSLDMLRAAREFIRKNSIKWDERLFLTGYSEGGFATMSLQKKIEEEFPSEFKLVASSMGAGAYHKSAFMKYIINEKTHGIASYNQLYLWTLLTYNNVYKLNRPMSYYLKEPYATQVTQNGINTDIQMSISDAFTDSFKKAINDGTDTGFLNAVKDNDVYDWKPKTPTTLYHGTADNLVFYFNSEDAEKAMKARGATNVKLEPLKGRDHYTGVADYLLGTFFTLTNLK</sequence>
<dbReference type="GO" id="GO:0016042">
    <property type="term" value="P:lipid catabolic process"/>
    <property type="evidence" value="ECO:0007669"/>
    <property type="project" value="InterPro"/>
</dbReference>
<accession>A0A327WS65</accession>
<evidence type="ECO:0000313" key="1">
    <source>
        <dbReference type="EMBL" id="RAJ95468.1"/>
    </source>
</evidence>
<gene>
    <name evidence="1" type="ORF">LX87_03214</name>
</gene>